<dbReference type="InParanoid" id="A0A1V8SU24"/>
<evidence type="ECO:0000256" key="9">
    <source>
        <dbReference type="ARBA" id="ARBA00022946"/>
    </source>
</evidence>
<gene>
    <name evidence="18" type="ORF">B0A48_12185</name>
</gene>
<comment type="pathway">
    <text evidence="3 15">Amino-acid biosynthesis; L-arginine biosynthesis; N(2)-acetyl-L-ornithine from L-glutamate: step 1/4.</text>
</comment>
<evidence type="ECO:0000256" key="8">
    <source>
        <dbReference type="ARBA" id="ARBA00022679"/>
    </source>
</evidence>
<evidence type="ECO:0000256" key="6">
    <source>
        <dbReference type="ARBA" id="ARBA00018802"/>
    </source>
</evidence>
<evidence type="ECO:0000256" key="14">
    <source>
        <dbReference type="ARBA" id="ARBA00048372"/>
    </source>
</evidence>
<evidence type="ECO:0000256" key="1">
    <source>
        <dbReference type="ARBA" id="ARBA00002294"/>
    </source>
</evidence>
<feature type="region of interest" description="Disordered" evidence="16">
    <location>
        <begin position="50"/>
        <end position="70"/>
    </location>
</feature>
<dbReference type="InterPro" id="IPR036393">
    <property type="entry name" value="AceGlu_kinase-like_sf"/>
</dbReference>
<dbReference type="AlphaFoldDB" id="A0A1V8SU24"/>
<keyword evidence="11 15" id="KW-0012">Acyltransferase</keyword>
<dbReference type="GO" id="GO:0005759">
    <property type="term" value="C:mitochondrial matrix"/>
    <property type="evidence" value="ECO:0007669"/>
    <property type="project" value="TreeGrafter"/>
</dbReference>
<keyword evidence="8 15" id="KW-0808">Transferase</keyword>
<comment type="catalytic activity">
    <reaction evidence="14 15">
        <text>L-glutamate + acetyl-CoA = N-acetyl-L-glutamate + CoA + H(+)</text>
        <dbReference type="Rhea" id="RHEA:24292"/>
        <dbReference type="ChEBI" id="CHEBI:15378"/>
        <dbReference type="ChEBI" id="CHEBI:29985"/>
        <dbReference type="ChEBI" id="CHEBI:44337"/>
        <dbReference type="ChEBI" id="CHEBI:57287"/>
        <dbReference type="ChEBI" id="CHEBI:57288"/>
        <dbReference type="EC" id="2.3.1.1"/>
    </reaction>
</comment>
<feature type="region of interest" description="Disordered" evidence="16">
    <location>
        <begin position="1"/>
        <end position="26"/>
    </location>
</feature>
<feature type="domain" description="N-acetyltransferase" evidence="17">
    <location>
        <begin position="450"/>
        <end position="611"/>
    </location>
</feature>
<evidence type="ECO:0000313" key="19">
    <source>
        <dbReference type="Proteomes" id="UP000192596"/>
    </source>
</evidence>
<dbReference type="UniPathway" id="UPA00068">
    <property type="reaction ID" value="UER00106"/>
</dbReference>
<reference evidence="19" key="1">
    <citation type="submission" date="2017-03" db="EMBL/GenBank/DDBJ databases">
        <title>Genomes of endolithic fungi from Antarctica.</title>
        <authorList>
            <person name="Coleine C."/>
            <person name="Masonjones S."/>
            <person name="Stajich J.E."/>
        </authorList>
    </citation>
    <scope>NUCLEOTIDE SEQUENCE [LARGE SCALE GENOMIC DNA]</scope>
    <source>
        <strain evidence="19">CCFEE 5527</strain>
    </source>
</reference>
<dbReference type="Proteomes" id="UP000192596">
    <property type="component" value="Unassembled WGS sequence"/>
</dbReference>
<accession>A0A1V8SU24</accession>
<evidence type="ECO:0000313" key="18">
    <source>
        <dbReference type="EMBL" id="OQO02656.1"/>
    </source>
</evidence>
<dbReference type="EMBL" id="NAJO01000027">
    <property type="protein sequence ID" value="OQO02656.1"/>
    <property type="molecule type" value="Genomic_DNA"/>
</dbReference>
<dbReference type="Gene3D" id="3.40.1160.10">
    <property type="entry name" value="Acetylglutamate kinase-like"/>
    <property type="match status" value="1"/>
</dbReference>
<comment type="subcellular location">
    <subcellularLocation>
        <location evidence="2 15">Mitochondrion</location>
    </subcellularLocation>
</comment>
<evidence type="ECO:0000256" key="12">
    <source>
        <dbReference type="ARBA" id="ARBA00030346"/>
    </source>
</evidence>
<comment type="function">
    <text evidence="1 15">N-acetylglutamate synthase involved in arginine biosynthesis.</text>
</comment>
<proteinExistence type="inferred from homology"/>
<comment type="similarity">
    <text evidence="4 15">Belongs to the acetyltransferase family.</text>
</comment>
<dbReference type="FunFam" id="3.40.630.30:FF:000049">
    <property type="entry name" value="Amino-acid acetyltransferase, mitochondrial"/>
    <property type="match status" value="1"/>
</dbReference>
<evidence type="ECO:0000256" key="7">
    <source>
        <dbReference type="ARBA" id="ARBA00022605"/>
    </source>
</evidence>
<evidence type="ECO:0000256" key="13">
    <source>
        <dbReference type="ARBA" id="ARBA00033251"/>
    </source>
</evidence>
<dbReference type="STRING" id="1507870.A0A1V8SU24"/>
<evidence type="ECO:0000256" key="5">
    <source>
        <dbReference type="ARBA" id="ARBA00012697"/>
    </source>
</evidence>
<comment type="caution">
    <text evidence="18">The sequence shown here is derived from an EMBL/GenBank/DDBJ whole genome shotgun (WGS) entry which is preliminary data.</text>
</comment>
<dbReference type="InterPro" id="IPR006855">
    <property type="entry name" value="Vertebrate-like_GNAT_dom"/>
</dbReference>
<keyword evidence="9" id="KW-0809">Transit peptide</keyword>
<dbReference type="PIRSF" id="PIRSF007892">
    <property type="entry name" value="NAGS_fungal"/>
    <property type="match status" value="1"/>
</dbReference>
<name>A0A1V8SU24_9PEZI</name>
<dbReference type="PANTHER" id="PTHR23342:SF4">
    <property type="entry name" value="AMINO-ACID ACETYLTRANSFERASE, MITOCHONDRIAL"/>
    <property type="match status" value="1"/>
</dbReference>
<evidence type="ECO:0000256" key="2">
    <source>
        <dbReference type="ARBA" id="ARBA00004173"/>
    </source>
</evidence>
<evidence type="ECO:0000256" key="16">
    <source>
        <dbReference type="SAM" id="MobiDB-lite"/>
    </source>
</evidence>
<dbReference type="EC" id="2.3.1.1" evidence="5 15"/>
<organism evidence="18 19">
    <name type="scientific">Cryoendolithus antarcticus</name>
    <dbReference type="NCBI Taxonomy" id="1507870"/>
    <lineage>
        <taxon>Eukaryota</taxon>
        <taxon>Fungi</taxon>
        <taxon>Dikarya</taxon>
        <taxon>Ascomycota</taxon>
        <taxon>Pezizomycotina</taxon>
        <taxon>Dothideomycetes</taxon>
        <taxon>Dothideomycetidae</taxon>
        <taxon>Cladosporiales</taxon>
        <taxon>Cladosporiaceae</taxon>
        <taxon>Cryoendolithus</taxon>
    </lineage>
</organism>
<dbReference type="OrthoDB" id="5585968at2759"/>
<sequence length="620" mass="67331">MQRHYGAAAAARQMSPAQRHARDSADSRELFVDVLTANATKRDARQYLERFKESKRSSMTARPRPSSSIKPGVNLGGLYAPAAAIAQAPQFTREDVEVIRPLESQPILHVAIASLRSPESLNDEILDGIARTLSQLVKLDMRILLAFDCTDLGGIHFQDLQGRKTIIAKQGQRLVSAINQHSSDGARLVLDALNCSDVPDATGSTGVNVGVPGLLLNPLKRSTIAIVPTLAYSTSGHVTSTSMSEVMQALVSHFGHSHVSGTGDTEHEPTSQVSLDRIIVLDEVGGIPSRNRGDGAHIFINLDHEFGDVSQELTEGMHPGAVNGRSPTVYRQHLANLTMARQCLATLPAASSALIITPEEAAFSSRSRSSAELEGPGTRPQKNSLIHNLLTNKPLVSSSLPLARLSAGWTSNDTAGSSPPTATLLKKGMPVTIIPSARGYGGWIPPPSGKSTIDLREDPRIDFPRLVHLIENSFRRKLDVEHYLERIRGRTAGVIIAGDYEGGAILTWEKASTSSSQPVPYLDKFAVLQSSQGSAGVADIVFQAMVRTCFPKGVCWRSRNDNPVNKWYFERASGTWTIPDSNWTMFWTGEGVVEDQKRWDEYVGVCRAVEPSWLDGKSPD</sequence>
<evidence type="ECO:0000256" key="15">
    <source>
        <dbReference type="PIRNR" id="PIRNR007892"/>
    </source>
</evidence>
<keyword evidence="7 15" id="KW-0028">Amino-acid biosynthesis</keyword>
<dbReference type="GO" id="GO:0006526">
    <property type="term" value="P:L-arginine biosynthetic process"/>
    <property type="evidence" value="ECO:0007669"/>
    <property type="project" value="UniProtKB-UniPathway"/>
</dbReference>
<evidence type="ECO:0000259" key="17">
    <source>
        <dbReference type="PROSITE" id="PS51731"/>
    </source>
</evidence>
<keyword evidence="10 15" id="KW-0496">Mitochondrion</keyword>
<keyword evidence="19" id="KW-1185">Reference proteome</keyword>
<dbReference type="GO" id="GO:0004042">
    <property type="term" value="F:L-glutamate N-acetyltransferase activity"/>
    <property type="evidence" value="ECO:0007669"/>
    <property type="project" value="InterPro"/>
</dbReference>
<dbReference type="FunCoup" id="A0A1V8SU24">
    <property type="interactions" value="189"/>
</dbReference>
<evidence type="ECO:0000256" key="11">
    <source>
        <dbReference type="ARBA" id="ARBA00023315"/>
    </source>
</evidence>
<dbReference type="Pfam" id="PF04768">
    <property type="entry name" value="NAT"/>
    <property type="match status" value="1"/>
</dbReference>
<evidence type="ECO:0000256" key="3">
    <source>
        <dbReference type="ARBA" id="ARBA00004925"/>
    </source>
</evidence>
<dbReference type="InterPro" id="IPR011190">
    <property type="entry name" value="GlcNAc_Synth_fun"/>
</dbReference>
<dbReference type="Gene3D" id="3.40.630.30">
    <property type="match status" value="1"/>
</dbReference>
<evidence type="ECO:0000256" key="4">
    <source>
        <dbReference type="ARBA" id="ARBA00008694"/>
    </source>
</evidence>
<feature type="compositionally biased region" description="Polar residues" evidence="16">
    <location>
        <begin position="57"/>
        <end position="69"/>
    </location>
</feature>
<protein>
    <recommendedName>
        <fullName evidence="6 15">Amino-acid acetyltransferase, mitochondrial</fullName>
        <ecNumber evidence="5 15">2.3.1.1</ecNumber>
    </recommendedName>
    <alternativeName>
        <fullName evidence="12 15">Glutamate N-acetyltransferase</fullName>
    </alternativeName>
    <alternativeName>
        <fullName evidence="13 15">N-acetylglutamate synthase</fullName>
    </alternativeName>
</protein>
<evidence type="ECO:0000256" key="10">
    <source>
        <dbReference type="ARBA" id="ARBA00023128"/>
    </source>
</evidence>
<dbReference type="PROSITE" id="PS51731">
    <property type="entry name" value="GNAT_NAGS"/>
    <property type="match status" value="1"/>
</dbReference>
<dbReference type="PANTHER" id="PTHR23342">
    <property type="entry name" value="N-ACETYLGLUTAMATE SYNTHASE"/>
    <property type="match status" value="1"/>
</dbReference>
<dbReference type="GO" id="GO:0006592">
    <property type="term" value="P:ornithine biosynthetic process"/>
    <property type="evidence" value="ECO:0007669"/>
    <property type="project" value="TreeGrafter"/>
</dbReference>